<gene>
    <name evidence="2" type="ORF">SAMN05421803_11128</name>
</gene>
<proteinExistence type="predicted"/>
<evidence type="ECO:0000256" key="1">
    <source>
        <dbReference type="SAM" id="MobiDB-lite"/>
    </source>
</evidence>
<keyword evidence="3" id="KW-1185">Reference proteome</keyword>
<protein>
    <submittedName>
        <fullName evidence="2">Uncharacterized protein</fullName>
    </submittedName>
</protein>
<accession>A0A1M6N2Q5</accession>
<organism evidence="2 3">
    <name type="scientific">Nocardiopsis flavescens</name>
    <dbReference type="NCBI Taxonomy" id="758803"/>
    <lineage>
        <taxon>Bacteria</taxon>
        <taxon>Bacillati</taxon>
        <taxon>Actinomycetota</taxon>
        <taxon>Actinomycetes</taxon>
        <taxon>Streptosporangiales</taxon>
        <taxon>Nocardiopsidaceae</taxon>
        <taxon>Nocardiopsis</taxon>
    </lineage>
</organism>
<evidence type="ECO:0000313" key="2">
    <source>
        <dbReference type="EMBL" id="SHJ89873.1"/>
    </source>
</evidence>
<sequence length="70" mass="7293">MDFGTPPRALAADPYARRGGSPRLWVTAPDRGHGHDRLGVPEPEGGRTGLDEDAPAPTPGGLRPVVLTSP</sequence>
<name>A0A1M6N2Q5_9ACTN</name>
<dbReference type="Proteomes" id="UP000184452">
    <property type="component" value="Unassembled WGS sequence"/>
</dbReference>
<reference evidence="2 3" key="1">
    <citation type="submission" date="2016-11" db="EMBL/GenBank/DDBJ databases">
        <authorList>
            <person name="Jaros S."/>
            <person name="Januszkiewicz K."/>
            <person name="Wedrychowicz H."/>
        </authorList>
    </citation>
    <scope>NUCLEOTIDE SEQUENCE [LARGE SCALE GENOMIC DNA]</scope>
    <source>
        <strain evidence="2 3">CGMCC 4.5723</strain>
    </source>
</reference>
<dbReference type="STRING" id="758803.SAMN05421803_11128"/>
<dbReference type="RefSeq" id="WP_073380542.1">
    <property type="nucleotide sequence ID" value="NZ_FQZK01000011.1"/>
</dbReference>
<feature type="region of interest" description="Disordered" evidence="1">
    <location>
        <begin position="1"/>
        <end position="70"/>
    </location>
</feature>
<dbReference type="EMBL" id="FQZK01000011">
    <property type="protein sequence ID" value="SHJ89873.1"/>
    <property type="molecule type" value="Genomic_DNA"/>
</dbReference>
<feature type="compositionally biased region" description="Basic and acidic residues" evidence="1">
    <location>
        <begin position="30"/>
        <end position="39"/>
    </location>
</feature>
<evidence type="ECO:0000313" key="3">
    <source>
        <dbReference type="Proteomes" id="UP000184452"/>
    </source>
</evidence>
<dbReference type="AlphaFoldDB" id="A0A1M6N2Q5"/>